<sequence length="112" mass="12816">MKLTINGNEFQCTLENNDTAKALLDKLPLTITMNELNGNEKYYNFKERFPTKSQRMSKIYEGEIMLYQNNCLVLFYETFNSGYSYTKIGKISNTENLKAAVGSDDVTVTISK</sequence>
<reference evidence="2 3" key="1">
    <citation type="submission" date="2016-08" db="EMBL/GenBank/DDBJ databases">
        <title>A Parts List for Fungal Cellulosomes Revealed by Comparative Genomics.</title>
        <authorList>
            <consortium name="DOE Joint Genome Institute"/>
            <person name="Haitjema C.H."/>
            <person name="Gilmore S.P."/>
            <person name="Henske J.K."/>
            <person name="Solomon K.V."/>
            <person name="De Groot R."/>
            <person name="Kuo A."/>
            <person name="Mondo S.J."/>
            <person name="Salamov A.A."/>
            <person name="Labutti K."/>
            <person name="Zhao Z."/>
            <person name="Chiniquy J."/>
            <person name="Barry K."/>
            <person name="Brewer H.M."/>
            <person name="Purvine S.O."/>
            <person name="Wright A.T."/>
            <person name="Boxma B."/>
            <person name="Van Alen T."/>
            <person name="Hackstein J.H."/>
            <person name="Baker S.E."/>
            <person name="Grigoriev I.V."/>
            <person name="O'Malley M.A."/>
        </authorList>
    </citation>
    <scope>NUCLEOTIDE SEQUENCE [LARGE SCALE GENOMIC DNA]</scope>
    <source>
        <strain evidence="2 3">S4</strain>
    </source>
</reference>
<reference evidence="2 3" key="2">
    <citation type="submission" date="2016-08" db="EMBL/GenBank/DDBJ databases">
        <title>Pervasive Adenine N6-methylation of Active Genes in Fungi.</title>
        <authorList>
            <consortium name="DOE Joint Genome Institute"/>
            <person name="Mondo S.J."/>
            <person name="Dannebaum R.O."/>
            <person name="Kuo R.C."/>
            <person name="Labutti K."/>
            <person name="Haridas S."/>
            <person name="Kuo A."/>
            <person name="Salamov A."/>
            <person name="Ahrendt S.R."/>
            <person name="Lipzen A."/>
            <person name="Sullivan W."/>
            <person name="Andreopoulos W.B."/>
            <person name="Clum A."/>
            <person name="Lindquist E."/>
            <person name="Daum C."/>
            <person name="Ramamoorthy G.K."/>
            <person name="Gryganskyi A."/>
            <person name="Culley D."/>
            <person name="Magnuson J.K."/>
            <person name="James T.Y."/>
            <person name="O'Malley M.A."/>
            <person name="Stajich J.E."/>
            <person name="Spatafora J.W."/>
            <person name="Visel A."/>
            <person name="Grigoriev I.V."/>
        </authorList>
    </citation>
    <scope>NUCLEOTIDE SEQUENCE [LARGE SCALE GENOMIC DNA]</scope>
    <source>
        <strain evidence="2 3">S4</strain>
    </source>
</reference>
<feature type="domain" description="Cyclophilin-like" evidence="1">
    <location>
        <begin position="3"/>
        <end position="111"/>
    </location>
</feature>
<gene>
    <name evidence="2" type="ORF">BCR32DRAFT_329203</name>
</gene>
<proteinExistence type="predicted"/>
<dbReference type="InterPro" id="IPR029000">
    <property type="entry name" value="Cyclophilin-like_dom_sf"/>
</dbReference>
<dbReference type="Pfam" id="PF18050">
    <property type="entry name" value="Cyclophil_like2"/>
    <property type="match status" value="1"/>
</dbReference>
<name>A0A1Y1WUF0_9FUNG</name>
<keyword evidence="3" id="KW-1185">Reference proteome</keyword>
<protein>
    <recommendedName>
        <fullName evidence="1">Cyclophilin-like domain-containing protein</fullName>
    </recommendedName>
</protein>
<dbReference type="AlphaFoldDB" id="A0A1Y1WUF0"/>
<dbReference type="Gene3D" id="2.40.100.20">
    <property type="match status" value="1"/>
</dbReference>
<evidence type="ECO:0000313" key="3">
    <source>
        <dbReference type="Proteomes" id="UP000193944"/>
    </source>
</evidence>
<dbReference type="EMBL" id="MCFG01000279">
    <property type="protein sequence ID" value="ORX76764.1"/>
    <property type="molecule type" value="Genomic_DNA"/>
</dbReference>
<organism evidence="2 3">
    <name type="scientific">Anaeromyces robustus</name>
    <dbReference type="NCBI Taxonomy" id="1754192"/>
    <lineage>
        <taxon>Eukaryota</taxon>
        <taxon>Fungi</taxon>
        <taxon>Fungi incertae sedis</taxon>
        <taxon>Chytridiomycota</taxon>
        <taxon>Chytridiomycota incertae sedis</taxon>
        <taxon>Neocallimastigomycetes</taxon>
        <taxon>Neocallimastigales</taxon>
        <taxon>Neocallimastigaceae</taxon>
        <taxon>Anaeromyces</taxon>
    </lineage>
</organism>
<evidence type="ECO:0000259" key="1">
    <source>
        <dbReference type="Pfam" id="PF18050"/>
    </source>
</evidence>
<dbReference type="OrthoDB" id="2140368at2759"/>
<dbReference type="Proteomes" id="UP000193944">
    <property type="component" value="Unassembled WGS sequence"/>
</dbReference>
<comment type="caution">
    <text evidence="2">The sequence shown here is derived from an EMBL/GenBank/DDBJ whole genome shotgun (WGS) entry which is preliminary data.</text>
</comment>
<evidence type="ECO:0000313" key="2">
    <source>
        <dbReference type="EMBL" id="ORX76764.1"/>
    </source>
</evidence>
<dbReference type="InterPro" id="IPR041183">
    <property type="entry name" value="Cyclophilin-like"/>
</dbReference>
<dbReference type="SUPFAM" id="SSF50891">
    <property type="entry name" value="Cyclophilin-like"/>
    <property type="match status" value="1"/>
</dbReference>
<accession>A0A1Y1WUF0</accession>